<dbReference type="Gene3D" id="1.20.58.60">
    <property type="match status" value="2"/>
</dbReference>
<dbReference type="Proteomes" id="UP000646548">
    <property type="component" value="Unassembled WGS sequence"/>
</dbReference>
<evidence type="ECO:0000313" key="6">
    <source>
        <dbReference type="EMBL" id="KAF6728325.1"/>
    </source>
</evidence>
<evidence type="ECO:0000256" key="2">
    <source>
        <dbReference type="ARBA" id="ARBA00022490"/>
    </source>
</evidence>
<dbReference type="CDD" id="cd00176">
    <property type="entry name" value="SPEC"/>
    <property type="match status" value="1"/>
</dbReference>
<evidence type="ECO:0000256" key="1">
    <source>
        <dbReference type="ARBA" id="ARBA00004496"/>
    </source>
</evidence>
<dbReference type="PANTHER" id="PTHR12268:SF14">
    <property type="entry name" value="DYSTROPHIN-1"/>
    <property type="match status" value="1"/>
</dbReference>
<keyword evidence="4" id="KW-0206">Cytoskeleton</keyword>
<dbReference type="AlphaFoldDB" id="A0A834CK33"/>
<accession>A0A834CK33</accession>
<dbReference type="Pfam" id="PF00435">
    <property type="entry name" value="Spectrin"/>
    <property type="match status" value="1"/>
</dbReference>
<evidence type="ECO:0000256" key="4">
    <source>
        <dbReference type="ARBA" id="ARBA00023212"/>
    </source>
</evidence>
<feature type="coiled-coil region" evidence="5">
    <location>
        <begin position="28"/>
        <end position="89"/>
    </location>
</feature>
<reference evidence="6" key="1">
    <citation type="journal article" name="BMC Genomics">
        <title>Long-read sequencing and de novo genome assembly of marine medaka (Oryzias melastigma).</title>
        <authorList>
            <person name="Liang P."/>
            <person name="Saqib H.S.A."/>
            <person name="Ni X."/>
            <person name="Shen Y."/>
        </authorList>
    </citation>
    <scope>NUCLEOTIDE SEQUENCE</scope>
    <source>
        <strain evidence="6">Bigg-433</strain>
    </source>
</reference>
<dbReference type="InterPro" id="IPR018159">
    <property type="entry name" value="Spectrin/alpha-actinin"/>
</dbReference>
<name>A0A834CK33_ORYME</name>
<dbReference type="GO" id="GO:0005886">
    <property type="term" value="C:plasma membrane"/>
    <property type="evidence" value="ECO:0007669"/>
    <property type="project" value="TreeGrafter"/>
</dbReference>
<gene>
    <name evidence="6" type="ORF">FQA47_014358</name>
</gene>
<comment type="caution">
    <text evidence="6">The sequence shown here is derived from an EMBL/GenBank/DDBJ whole genome shotgun (WGS) entry which is preliminary data.</text>
</comment>
<comment type="subcellular location">
    <subcellularLocation>
        <location evidence="1">Cytoplasm</location>
    </subcellularLocation>
</comment>
<dbReference type="PANTHER" id="PTHR12268">
    <property type="entry name" value="E3 UBIQUITIN-PROTEIN LIGASE KCMF1"/>
    <property type="match status" value="1"/>
</dbReference>
<dbReference type="EMBL" id="WKFB01000285">
    <property type="protein sequence ID" value="KAF6728325.1"/>
    <property type="molecule type" value="Genomic_DNA"/>
</dbReference>
<evidence type="ECO:0000313" key="7">
    <source>
        <dbReference type="Proteomes" id="UP000646548"/>
    </source>
</evidence>
<evidence type="ECO:0000256" key="3">
    <source>
        <dbReference type="ARBA" id="ARBA00022837"/>
    </source>
</evidence>
<dbReference type="InterPro" id="IPR050774">
    <property type="entry name" value="KCMF1/Dystrophin"/>
</dbReference>
<dbReference type="SMART" id="SM00150">
    <property type="entry name" value="SPEC"/>
    <property type="match status" value="2"/>
</dbReference>
<organism evidence="6 7">
    <name type="scientific">Oryzias melastigma</name>
    <name type="common">Marine medaka</name>
    <dbReference type="NCBI Taxonomy" id="30732"/>
    <lineage>
        <taxon>Eukaryota</taxon>
        <taxon>Metazoa</taxon>
        <taxon>Chordata</taxon>
        <taxon>Craniata</taxon>
        <taxon>Vertebrata</taxon>
        <taxon>Euteleostomi</taxon>
        <taxon>Actinopterygii</taxon>
        <taxon>Neopterygii</taxon>
        <taxon>Teleostei</taxon>
        <taxon>Neoteleostei</taxon>
        <taxon>Acanthomorphata</taxon>
        <taxon>Ovalentaria</taxon>
        <taxon>Atherinomorphae</taxon>
        <taxon>Beloniformes</taxon>
        <taxon>Adrianichthyidae</taxon>
        <taxon>Oryziinae</taxon>
        <taxon>Oryzias</taxon>
    </lineage>
</organism>
<sequence length="443" mass="49885">MTTSLGTEGVQRELHTVSRAEIRPQLPKSVVRTEIKELQVELQETLQTLQQDPVNLPDDEKMDEEKANMDELLKRGQELLQQTSEEEQREELQVMLLRLQSQYSAHRELKMRRFMQMEGPSSSHFEERTLEVSAQEMSAAGLSSSLSLTPSDYLLEINKVLLGMADNELLLNSSELSGGLYEDFPSQEDTLKVTAIHERQPDAIQEASHTEAAQIGDALAQLDAEWDRLNRMYSQRKGSFDRAVEEWGRFHCDLKEFSQWLTDAETLLSEGPDGQLDLESARQQQAELEDGLASHQAVLSGLNRTGKQIIGNLSSPDGSLLEDKLETVGQRWRAVQQRLSDRQRRLPGGDPALADLVRRREALAVWLEQAENAVASLPVSATDRNLKELKALAEEMDAQNEQLGWVNKHASQILASPRFEPSNQRAAFGKTAIHQSEVERGDQ</sequence>
<dbReference type="SUPFAM" id="SSF46966">
    <property type="entry name" value="Spectrin repeat"/>
    <property type="match status" value="2"/>
</dbReference>
<protein>
    <submittedName>
        <fullName evidence="6">Utrophin</fullName>
    </submittedName>
</protein>
<keyword evidence="5" id="KW-0175">Coiled coil</keyword>
<keyword evidence="2" id="KW-0963">Cytoplasm</keyword>
<proteinExistence type="predicted"/>
<dbReference type="InterPro" id="IPR002017">
    <property type="entry name" value="Spectrin_repeat"/>
</dbReference>
<evidence type="ECO:0000256" key="5">
    <source>
        <dbReference type="SAM" id="Coils"/>
    </source>
</evidence>
<keyword evidence="3" id="KW-0106">Calcium</keyword>